<organism evidence="2 3">
    <name type="scientific">Dokdonia pacifica</name>
    <dbReference type="NCBI Taxonomy" id="1627892"/>
    <lineage>
        <taxon>Bacteria</taxon>
        <taxon>Pseudomonadati</taxon>
        <taxon>Bacteroidota</taxon>
        <taxon>Flavobacteriia</taxon>
        <taxon>Flavobacteriales</taxon>
        <taxon>Flavobacteriaceae</taxon>
        <taxon>Dokdonia</taxon>
    </lineage>
</organism>
<reference evidence="2 3" key="1">
    <citation type="submission" date="2017-06" db="EMBL/GenBank/DDBJ databases">
        <authorList>
            <person name="Kim H.J."/>
            <person name="Triplett B.A."/>
        </authorList>
    </citation>
    <scope>NUCLEOTIDE SEQUENCE [LARGE SCALE GENOMIC DNA]</scope>
    <source>
        <strain evidence="2 3">DSM 25597</strain>
    </source>
</reference>
<proteinExistence type="predicted"/>
<keyword evidence="3" id="KW-1185">Reference proteome</keyword>
<feature type="coiled-coil region" evidence="1">
    <location>
        <begin position="22"/>
        <end position="67"/>
    </location>
</feature>
<evidence type="ECO:0000313" key="2">
    <source>
        <dbReference type="EMBL" id="SNR99010.1"/>
    </source>
</evidence>
<keyword evidence="1" id="KW-0175">Coiled coil</keyword>
<dbReference type="RefSeq" id="WP_089372387.1">
    <property type="nucleotide sequence ID" value="NZ_BMEP01000006.1"/>
</dbReference>
<dbReference type="EMBL" id="FZNY01000005">
    <property type="protein sequence ID" value="SNR99010.1"/>
    <property type="molecule type" value="Genomic_DNA"/>
</dbReference>
<evidence type="ECO:0000256" key="1">
    <source>
        <dbReference type="SAM" id="Coils"/>
    </source>
</evidence>
<dbReference type="PROSITE" id="PS51257">
    <property type="entry name" value="PROKAR_LIPOPROTEIN"/>
    <property type="match status" value="1"/>
</dbReference>
<protein>
    <submittedName>
        <fullName evidence="2">Uncharacterized protein</fullName>
    </submittedName>
</protein>
<dbReference type="AlphaFoldDB" id="A0A239ATX3"/>
<evidence type="ECO:0000313" key="3">
    <source>
        <dbReference type="Proteomes" id="UP000198379"/>
    </source>
</evidence>
<accession>A0A239ATX3</accession>
<dbReference type="Proteomes" id="UP000198379">
    <property type="component" value="Unassembled WGS sequence"/>
</dbReference>
<sequence length="67" mass="7540">MKKLTNFLIIALLIGIFSCTNKKKEKAETKAAVEQIEAVESEIENVSKEIESKAEELEDSLKELDDI</sequence>
<name>A0A239ATX3_9FLAO</name>
<gene>
    <name evidence="2" type="ORF">SAMN06265376_105130</name>
</gene>